<dbReference type="InterPro" id="IPR003406">
    <property type="entry name" value="Glyco_trans_14"/>
</dbReference>
<dbReference type="Pfam" id="PF02485">
    <property type="entry name" value="Branch"/>
    <property type="match status" value="1"/>
</dbReference>
<dbReference type="EMBL" id="LT934123">
    <property type="protein sequence ID" value="VAI79045.1"/>
    <property type="molecule type" value="Genomic_DNA"/>
</dbReference>
<dbReference type="PANTHER" id="PTHR31042">
    <property type="entry name" value="CORE-2/I-BRANCHING BETA-1,6-N-ACETYLGLUCOSAMINYLTRANSFERASE FAMILY PROTEIN-RELATED"/>
    <property type="match status" value="1"/>
</dbReference>
<proteinExistence type="predicted"/>
<evidence type="ECO:0000256" key="2">
    <source>
        <dbReference type="ARBA" id="ARBA00022676"/>
    </source>
</evidence>
<evidence type="ECO:0000256" key="5">
    <source>
        <dbReference type="ARBA" id="ARBA00023180"/>
    </source>
</evidence>
<reference evidence="6 7" key="1">
    <citation type="submission" date="2017-09" db="EMBL/GenBank/DDBJ databases">
        <authorList>
            <consortium name="International Durum Wheat Genome Sequencing Consortium (IDWGSC)"/>
            <person name="Milanesi L."/>
        </authorList>
    </citation>
    <scope>NUCLEOTIDE SEQUENCE [LARGE SCALE GENOMIC DNA]</scope>
    <source>
        <strain evidence="7">cv. Svevo</strain>
    </source>
</reference>
<sequence length="104" mass="12074">MIDAERRLLANALQDADNQHFVLLSESCVPLHNFDYVYSYLMETNISFVDSFDDPGPHGAGRYSEHMLPEIIKRDWRKGAQVIISMLDFPGKWNPFLLYQIQVI</sequence>
<comment type="subcellular location">
    <subcellularLocation>
        <location evidence="1">Membrane</location>
        <topology evidence="1">Single-pass type II membrane protein</topology>
    </subcellularLocation>
</comment>
<keyword evidence="2" id="KW-0328">Glycosyltransferase</keyword>
<keyword evidence="7" id="KW-1185">Reference proteome</keyword>
<keyword evidence="3" id="KW-0808">Transferase</keyword>
<protein>
    <recommendedName>
        <fullName evidence="8">Glycosyltransferase</fullName>
    </recommendedName>
</protein>
<evidence type="ECO:0000256" key="3">
    <source>
        <dbReference type="ARBA" id="ARBA00022679"/>
    </source>
</evidence>
<dbReference type="AlphaFoldDB" id="A0A9R1BS10"/>
<evidence type="ECO:0008006" key="8">
    <source>
        <dbReference type="Google" id="ProtNLM"/>
    </source>
</evidence>
<keyword evidence="5" id="KW-0325">Glycoprotein</keyword>
<evidence type="ECO:0000256" key="4">
    <source>
        <dbReference type="ARBA" id="ARBA00023136"/>
    </source>
</evidence>
<dbReference type="Gramene" id="TRITD7Av1G226770.4">
    <property type="protein sequence ID" value="TRITD7Av1G226770.4"/>
    <property type="gene ID" value="TRITD7Av1G226770"/>
</dbReference>
<gene>
    <name evidence="6" type="ORF">TRITD_7Av1G226770</name>
</gene>
<accession>A0A9R1BS10</accession>
<evidence type="ECO:0000313" key="6">
    <source>
        <dbReference type="EMBL" id="VAI79045.1"/>
    </source>
</evidence>
<dbReference type="GO" id="GO:0016757">
    <property type="term" value="F:glycosyltransferase activity"/>
    <property type="evidence" value="ECO:0007669"/>
    <property type="project" value="UniProtKB-KW"/>
</dbReference>
<evidence type="ECO:0000256" key="1">
    <source>
        <dbReference type="ARBA" id="ARBA00004606"/>
    </source>
</evidence>
<organism evidence="6 7">
    <name type="scientific">Triticum turgidum subsp. durum</name>
    <name type="common">Durum wheat</name>
    <name type="synonym">Triticum durum</name>
    <dbReference type="NCBI Taxonomy" id="4567"/>
    <lineage>
        <taxon>Eukaryota</taxon>
        <taxon>Viridiplantae</taxon>
        <taxon>Streptophyta</taxon>
        <taxon>Embryophyta</taxon>
        <taxon>Tracheophyta</taxon>
        <taxon>Spermatophyta</taxon>
        <taxon>Magnoliopsida</taxon>
        <taxon>Liliopsida</taxon>
        <taxon>Poales</taxon>
        <taxon>Poaceae</taxon>
        <taxon>BOP clade</taxon>
        <taxon>Pooideae</taxon>
        <taxon>Triticodae</taxon>
        <taxon>Triticeae</taxon>
        <taxon>Triticinae</taxon>
        <taxon>Triticum</taxon>
    </lineage>
</organism>
<keyword evidence="4" id="KW-0472">Membrane</keyword>
<dbReference type="Proteomes" id="UP000324705">
    <property type="component" value="Chromosome 7A"/>
</dbReference>
<dbReference type="PANTHER" id="PTHR31042:SF116">
    <property type="entry name" value="OS06G0700500 PROTEIN"/>
    <property type="match status" value="1"/>
</dbReference>
<name>A0A9R1BS10_TRITD</name>
<evidence type="ECO:0000313" key="7">
    <source>
        <dbReference type="Proteomes" id="UP000324705"/>
    </source>
</evidence>
<dbReference type="GO" id="GO:0016020">
    <property type="term" value="C:membrane"/>
    <property type="evidence" value="ECO:0007669"/>
    <property type="project" value="UniProtKB-SubCell"/>
</dbReference>
<dbReference type="InterPro" id="IPR044174">
    <property type="entry name" value="BC10-like"/>
</dbReference>